<evidence type="ECO:0000313" key="3">
    <source>
        <dbReference type="Proteomes" id="UP000320176"/>
    </source>
</evidence>
<evidence type="ECO:0000259" key="1">
    <source>
        <dbReference type="Pfam" id="PF00149"/>
    </source>
</evidence>
<dbReference type="InterPro" id="IPR004843">
    <property type="entry name" value="Calcineurin-like_PHP"/>
</dbReference>
<dbReference type="Gene3D" id="3.60.21.10">
    <property type="match status" value="1"/>
</dbReference>
<name>A0A5C6ALD9_9BACT</name>
<dbReference type="CDD" id="cd00144">
    <property type="entry name" value="MPP_PPP_family"/>
    <property type="match status" value="1"/>
</dbReference>
<dbReference type="GO" id="GO:0110154">
    <property type="term" value="P:RNA decapping"/>
    <property type="evidence" value="ECO:0007669"/>
    <property type="project" value="TreeGrafter"/>
</dbReference>
<keyword evidence="2" id="KW-0378">Hydrolase</keyword>
<sequence length="215" mass="24645">MSRTIAIGDIHGCFDALLRLIDRLNLSGEDKLVFLGDYINRGPDSLSVVRWLRQQTRQRDWICLRGNHEIMFLEEQVGHWHSGQSSDEDLDQADDEKWTSGDVDFLRELLPYHETDQHIFVHACVYGDMPMSEQPEYILHWEPFESMTRPESSKKVICGHTAQKSGVPLQNDFAVCIDTNCCRGGWLTGLDVGSGQFFQTNQDGEVRDGWLDGWL</sequence>
<dbReference type="EC" id="3.6.1.41" evidence="2"/>
<protein>
    <submittedName>
        <fullName evidence="2">Bis(5'-nucleosyl)-tetraphosphatase [symmetrical]</fullName>
        <ecNumber evidence="2">3.6.1.41</ecNumber>
    </submittedName>
</protein>
<dbReference type="Pfam" id="PF00149">
    <property type="entry name" value="Metallophos"/>
    <property type="match status" value="1"/>
</dbReference>
<dbReference type="GO" id="GO:0008803">
    <property type="term" value="F:bis(5'-nucleosyl)-tetraphosphatase (symmetrical) activity"/>
    <property type="evidence" value="ECO:0007669"/>
    <property type="project" value="UniProtKB-EC"/>
</dbReference>
<dbReference type="AlphaFoldDB" id="A0A5C6ALD9"/>
<dbReference type="GO" id="GO:0016791">
    <property type="term" value="F:phosphatase activity"/>
    <property type="evidence" value="ECO:0007669"/>
    <property type="project" value="TreeGrafter"/>
</dbReference>
<accession>A0A5C6ALD9</accession>
<organism evidence="2 3">
    <name type="scientific">Stieleria varia</name>
    <dbReference type="NCBI Taxonomy" id="2528005"/>
    <lineage>
        <taxon>Bacteria</taxon>
        <taxon>Pseudomonadati</taxon>
        <taxon>Planctomycetota</taxon>
        <taxon>Planctomycetia</taxon>
        <taxon>Pirellulales</taxon>
        <taxon>Pirellulaceae</taxon>
        <taxon>Stieleria</taxon>
    </lineage>
</organism>
<dbReference type="Proteomes" id="UP000320176">
    <property type="component" value="Unassembled WGS sequence"/>
</dbReference>
<dbReference type="InterPro" id="IPR029052">
    <property type="entry name" value="Metallo-depent_PP-like"/>
</dbReference>
<comment type="caution">
    <text evidence="2">The sequence shown here is derived from an EMBL/GenBank/DDBJ whole genome shotgun (WGS) entry which is preliminary data.</text>
</comment>
<dbReference type="GO" id="GO:0005737">
    <property type="term" value="C:cytoplasm"/>
    <property type="evidence" value="ECO:0007669"/>
    <property type="project" value="TreeGrafter"/>
</dbReference>
<dbReference type="PANTHER" id="PTHR42850:SF4">
    <property type="entry name" value="ZINC-DEPENDENT ENDOPOLYPHOSPHATASE"/>
    <property type="match status" value="1"/>
</dbReference>
<feature type="domain" description="Calcineurin-like phosphoesterase" evidence="1">
    <location>
        <begin position="3"/>
        <end position="151"/>
    </location>
</feature>
<dbReference type="RefSeq" id="WP_197454782.1">
    <property type="nucleotide sequence ID" value="NZ_CP151726.1"/>
</dbReference>
<dbReference type="EMBL" id="SJPN01000005">
    <property type="protein sequence ID" value="TWU00843.1"/>
    <property type="molecule type" value="Genomic_DNA"/>
</dbReference>
<dbReference type="InterPro" id="IPR050126">
    <property type="entry name" value="Ap4A_hydrolase"/>
</dbReference>
<dbReference type="PANTHER" id="PTHR42850">
    <property type="entry name" value="METALLOPHOSPHOESTERASE"/>
    <property type="match status" value="1"/>
</dbReference>
<proteinExistence type="predicted"/>
<dbReference type="SUPFAM" id="SSF56300">
    <property type="entry name" value="Metallo-dependent phosphatases"/>
    <property type="match status" value="1"/>
</dbReference>
<keyword evidence="3" id="KW-1185">Reference proteome</keyword>
<evidence type="ECO:0000313" key="2">
    <source>
        <dbReference type="EMBL" id="TWU00843.1"/>
    </source>
</evidence>
<gene>
    <name evidence="2" type="primary">apaH</name>
    <name evidence="2" type="ORF">Pla52n_42120</name>
</gene>
<reference evidence="2 3" key="1">
    <citation type="submission" date="2019-02" db="EMBL/GenBank/DDBJ databases">
        <title>Deep-cultivation of Planctomycetes and their phenomic and genomic characterization uncovers novel biology.</title>
        <authorList>
            <person name="Wiegand S."/>
            <person name="Jogler M."/>
            <person name="Boedeker C."/>
            <person name="Pinto D."/>
            <person name="Vollmers J."/>
            <person name="Rivas-Marin E."/>
            <person name="Kohn T."/>
            <person name="Peeters S.H."/>
            <person name="Heuer A."/>
            <person name="Rast P."/>
            <person name="Oberbeckmann S."/>
            <person name="Bunk B."/>
            <person name="Jeske O."/>
            <person name="Meyerdierks A."/>
            <person name="Storesund J.E."/>
            <person name="Kallscheuer N."/>
            <person name="Luecker S."/>
            <person name="Lage O.M."/>
            <person name="Pohl T."/>
            <person name="Merkel B.J."/>
            <person name="Hornburger P."/>
            <person name="Mueller R.-W."/>
            <person name="Bruemmer F."/>
            <person name="Labrenz M."/>
            <person name="Spormann A.M."/>
            <person name="Op Den Camp H."/>
            <person name="Overmann J."/>
            <person name="Amann R."/>
            <person name="Jetten M.S.M."/>
            <person name="Mascher T."/>
            <person name="Medema M.H."/>
            <person name="Devos D.P."/>
            <person name="Kaster A.-K."/>
            <person name="Ovreas L."/>
            <person name="Rohde M."/>
            <person name="Galperin M.Y."/>
            <person name="Jogler C."/>
        </authorList>
    </citation>
    <scope>NUCLEOTIDE SEQUENCE [LARGE SCALE GENOMIC DNA]</scope>
    <source>
        <strain evidence="2 3">Pla52n</strain>
    </source>
</reference>